<proteinExistence type="predicted"/>
<keyword evidence="2" id="KW-1185">Reference proteome</keyword>
<comment type="caution">
    <text evidence="1">The sequence shown here is derived from an EMBL/GenBank/DDBJ whole genome shotgun (WGS) entry which is preliminary data.</text>
</comment>
<reference evidence="1 2" key="1">
    <citation type="journal article" date="2022" name="Plant J.">
        <title>Chromosome-level genome of Camellia lanceoleosa provides a valuable resource for understanding genome evolution and self-incompatibility.</title>
        <authorList>
            <person name="Gong W."/>
            <person name="Xiao S."/>
            <person name="Wang L."/>
            <person name="Liao Z."/>
            <person name="Chang Y."/>
            <person name="Mo W."/>
            <person name="Hu G."/>
            <person name="Li W."/>
            <person name="Zhao G."/>
            <person name="Zhu H."/>
            <person name="Hu X."/>
            <person name="Ji K."/>
            <person name="Xiang X."/>
            <person name="Song Q."/>
            <person name="Yuan D."/>
            <person name="Jin S."/>
            <person name="Zhang L."/>
        </authorList>
    </citation>
    <scope>NUCLEOTIDE SEQUENCE [LARGE SCALE GENOMIC DNA]</scope>
    <source>
        <strain evidence="1">SQ_2022a</strain>
    </source>
</reference>
<organism evidence="1 2">
    <name type="scientific">Camellia lanceoleosa</name>
    <dbReference type="NCBI Taxonomy" id="1840588"/>
    <lineage>
        <taxon>Eukaryota</taxon>
        <taxon>Viridiplantae</taxon>
        <taxon>Streptophyta</taxon>
        <taxon>Embryophyta</taxon>
        <taxon>Tracheophyta</taxon>
        <taxon>Spermatophyta</taxon>
        <taxon>Magnoliopsida</taxon>
        <taxon>eudicotyledons</taxon>
        <taxon>Gunneridae</taxon>
        <taxon>Pentapetalae</taxon>
        <taxon>asterids</taxon>
        <taxon>Ericales</taxon>
        <taxon>Theaceae</taxon>
        <taxon>Camellia</taxon>
    </lineage>
</organism>
<dbReference type="Proteomes" id="UP001060215">
    <property type="component" value="Chromosome 14"/>
</dbReference>
<keyword evidence="1" id="KW-0808">Transferase</keyword>
<evidence type="ECO:0000313" key="1">
    <source>
        <dbReference type="EMBL" id="KAI7989472.1"/>
    </source>
</evidence>
<protein>
    <submittedName>
        <fullName evidence="1">Aurora kinase A-A</fullName>
    </submittedName>
</protein>
<dbReference type="EMBL" id="CM045771">
    <property type="protein sequence ID" value="KAI7989472.1"/>
    <property type="molecule type" value="Genomic_DNA"/>
</dbReference>
<gene>
    <name evidence="1" type="ORF">LOK49_LG13G02283</name>
</gene>
<sequence>MNQLKQSQVVHQLRREVEIQSHLRHPNILGLYGYFYDQPMVNCTRRYRSVYTSVKDVLLLRRQTMCGTLDYLPPEMVESLEHDANVDISSLGVLCYEFLLWGFLLLKQKNSQTRTKGELGMQSA</sequence>
<keyword evidence="1" id="KW-0418">Kinase</keyword>
<evidence type="ECO:0000313" key="2">
    <source>
        <dbReference type="Proteomes" id="UP001060215"/>
    </source>
</evidence>
<name>A0ACC0FL29_9ERIC</name>
<accession>A0ACC0FL29</accession>